<dbReference type="Gene3D" id="3.40.50.20">
    <property type="match status" value="1"/>
</dbReference>
<dbReference type="Proteomes" id="UP001226762">
    <property type="component" value="Unassembled WGS sequence"/>
</dbReference>
<dbReference type="InterPro" id="IPR043167">
    <property type="entry name" value="LpxI_C_sf"/>
</dbReference>
<keyword evidence="4" id="KW-1185">Reference proteome</keyword>
<evidence type="ECO:0000313" key="3">
    <source>
        <dbReference type="EMBL" id="MDQ2088516.1"/>
    </source>
</evidence>
<proteinExistence type="predicted"/>
<name>A0AAE3W8D9_9RHOB</name>
<dbReference type="Pfam" id="PF17930">
    <property type="entry name" value="LpxI_N"/>
    <property type="match status" value="1"/>
</dbReference>
<dbReference type="EMBL" id="JANHAX010000001">
    <property type="protein sequence ID" value="MDQ2088516.1"/>
    <property type="molecule type" value="Genomic_DNA"/>
</dbReference>
<organism evidence="3 4">
    <name type="scientific">Marimonas arenosa</name>
    <dbReference type="NCBI Taxonomy" id="1795305"/>
    <lineage>
        <taxon>Bacteria</taxon>
        <taxon>Pseudomonadati</taxon>
        <taxon>Pseudomonadota</taxon>
        <taxon>Alphaproteobacteria</taxon>
        <taxon>Rhodobacterales</taxon>
        <taxon>Paracoccaceae</taxon>
        <taxon>Marimonas</taxon>
    </lineage>
</organism>
<evidence type="ECO:0000259" key="1">
    <source>
        <dbReference type="Pfam" id="PF06230"/>
    </source>
</evidence>
<feature type="domain" description="LpxI C-terminal" evidence="1">
    <location>
        <begin position="130"/>
        <end position="294"/>
    </location>
</feature>
<dbReference type="InterPro" id="IPR041255">
    <property type="entry name" value="LpxI_N"/>
</dbReference>
<dbReference type="GO" id="GO:0016787">
    <property type="term" value="F:hydrolase activity"/>
    <property type="evidence" value="ECO:0007669"/>
    <property type="project" value="UniProtKB-KW"/>
</dbReference>
<dbReference type="Pfam" id="PF06230">
    <property type="entry name" value="LpxI_C"/>
    <property type="match status" value="1"/>
</dbReference>
<comment type="caution">
    <text evidence="3">The sequence shown here is derived from an EMBL/GenBank/DDBJ whole genome shotgun (WGS) entry which is preliminary data.</text>
</comment>
<dbReference type="PANTHER" id="PTHR39962">
    <property type="entry name" value="BLL4848 PROTEIN"/>
    <property type="match status" value="1"/>
</dbReference>
<dbReference type="Gene3D" id="3.40.140.80">
    <property type="match status" value="1"/>
</dbReference>
<reference evidence="3" key="1">
    <citation type="submission" date="2022-07" db="EMBL/GenBank/DDBJ databases">
        <authorList>
            <person name="Otstavnykh N."/>
            <person name="Isaeva M."/>
            <person name="Bystritskaya E."/>
        </authorList>
    </citation>
    <scope>NUCLEOTIDE SEQUENCE</scope>
    <source>
        <strain evidence="3">KCTC 52189</strain>
    </source>
</reference>
<evidence type="ECO:0000259" key="2">
    <source>
        <dbReference type="Pfam" id="PF17930"/>
    </source>
</evidence>
<keyword evidence="3" id="KW-0378">Hydrolase</keyword>
<dbReference type="PANTHER" id="PTHR39962:SF1">
    <property type="entry name" value="LPXI FAMILY PROTEIN"/>
    <property type="match status" value="1"/>
</dbReference>
<protein>
    <submittedName>
        <fullName evidence="3">UDP-2,3-diacylglucosamine diphosphatase LpxI</fullName>
        <ecNumber evidence="3">3.6.1.54</ecNumber>
    </submittedName>
</protein>
<evidence type="ECO:0000313" key="4">
    <source>
        <dbReference type="Proteomes" id="UP001226762"/>
    </source>
</evidence>
<gene>
    <name evidence="3" type="primary">lpxI</name>
    <name evidence="3" type="ORF">NO357_01205</name>
</gene>
<sequence length="298" mass="31248">MLALIAGGGDLPRIVAASQPEAPLVCALTGNRRPAGLDVDHWFRLETLGTLLLTLGDQGVSEVCLCGGIDRPALDPAMLDDETRPLVPLVMEALKKGDDGALRLILQLFEQTGFIIRAAHELAPDLLPSEGVLTDKAPRDTHVADVATAREVVEEMGQADLGQACVMRKGQVLAREGEPGTDAMLATLALPQPGPAMPLRVTLDAAGGLDPATRTWLQSFSDDVHEAPGAGAILYKAPKPGQDRRADLPTIGPGTALRAAQAGLDGIVIEAGGVMVLDLPQVLAVLDAMHMFLWVQPG</sequence>
<accession>A0AAE3W8D9</accession>
<feature type="domain" description="LpxI N-terminal" evidence="2">
    <location>
        <begin position="2"/>
        <end position="126"/>
    </location>
</feature>
<dbReference type="InterPro" id="IPR053174">
    <property type="entry name" value="LpxI"/>
</dbReference>
<reference evidence="3" key="2">
    <citation type="submission" date="2023-02" db="EMBL/GenBank/DDBJ databases">
        <title>'Rhodoalgimonas zhirmunskyi' gen. nov., isolated from a red alga.</title>
        <authorList>
            <person name="Nedashkovskaya O.I."/>
            <person name="Otstavnykh N.Y."/>
            <person name="Bystritskaya E.P."/>
            <person name="Balabanova L.A."/>
            <person name="Isaeva M.P."/>
        </authorList>
    </citation>
    <scope>NUCLEOTIDE SEQUENCE</scope>
    <source>
        <strain evidence="3">KCTC 52189</strain>
    </source>
</reference>
<dbReference type="InterPro" id="IPR010415">
    <property type="entry name" value="LpxI_C"/>
</dbReference>
<dbReference type="AlphaFoldDB" id="A0AAE3W8D9"/>
<dbReference type="EC" id="3.6.1.54" evidence="3"/>
<dbReference type="RefSeq" id="WP_306733781.1">
    <property type="nucleotide sequence ID" value="NZ_JANHAX010000001.1"/>
</dbReference>